<dbReference type="Pfam" id="PF08482">
    <property type="entry name" value="HrpB_C"/>
    <property type="match status" value="1"/>
</dbReference>
<evidence type="ECO:0000256" key="4">
    <source>
        <dbReference type="ARBA" id="ARBA00022840"/>
    </source>
</evidence>
<dbReference type="Gene3D" id="1.20.120.1080">
    <property type="match status" value="1"/>
</dbReference>
<dbReference type="InterPro" id="IPR001650">
    <property type="entry name" value="Helicase_C-like"/>
</dbReference>
<dbReference type="InterPro" id="IPR014001">
    <property type="entry name" value="Helicase_ATP-bd"/>
</dbReference>
<dbReference type="NCBIfam" id="TIGR01970">
    <property type="entry name" value="DEAH_box_HrpB"/>
    <property type="match status" value="1"/>
</dbReference>
<dbReference type="SUPFAM" id="SSF52540">
    <property type="entry name" value="P-loop containing nucleoside triphosphate hydrolases"/>
    <property type="match status" value="1"/>
</dbReference>
<evidence type="ECO:0000313" key="8">
    <source>
        <dbReference type="EMBL" id="ROZ65562.1"/>
    </source>
</evidence>
<sequence length="875" mass="92847">MTDLPLPFDLARIGAGLPVTAIAEEFGRVLGNGAVIVQAPPGTGKTTYLPPLVANLLGSAHTDTAGANLPGRVVVTQPRRVAARAAASRLAHLSATAVGDRVGFTVRGQRETGSATVVEFVTPGILLLRVLADPDLPGISAVVLDEVHERSLDTDLLLGMLAEVRQLRPELKLVVMSATLDTDRFAASLPDDAGEPAAVVTCPSVLHPLETRWAPYDGPRIDERGVTRGFLDHVADTTVRARRGAGGGLGDSDVLVFLPGAWEVARVAERIRATVDPEAVEVLELHGRIDSRSQDRAVSGRGPNERARIVVSTALAESSLTVPGVRMVVDSGLSREPRRDTVRGMSGLVTVAASKASADQRAGRAARLGPGQVVRCHDERTWAAMPEQSAPEIATGDLTDAMLTLAVWGTPRGVGLSLPDPLPERAAREAEGALRGLGAVDDDGRATPLGHRLAGVPADPRSARALLDGAHLVGRRTAAEVVAVLASDHRPTGGDLTGLLTHLRRSDAGRTRGAGDARAWRREADRLARLSGRFDDQDASVRPLDAAAAEALATNPDAAVVALARPEWIARRDGDSYLFAGGTRAGLPSDSALRHHDWLAVAEVSRATGRAAAGTGAMIRSAAPLTQEVAVAVGGSLVVDEVRVRFADGKATARRVKAVGAIELSSTPVRPDPEQAQPAIRTALRTQGLDVLPWSDGTAQLRARLAAAHKHLGDPWPAVDDQSLTARLDEWLAPEIAAVARGASVSRIDLQSALRRLLPWPEATRFEELVPERIQVPSGASHRVHWDGDQPVVRVKLQECFGLAESPGVLNGRVPVLFHLLSPAGRELAITADLRSFWEGPYAQVRAEMRGRYPKHPWPEDPWSAPATARTKSRM</sequence>
<dbReference type="InterPro" id="IPR013689">
    <property type="entry name" value="RNA_helicase_ATP-dep_HrpB_C"/>
</dbReference>
<dbReference type="Pfam" id="PF00270">
    <property type="entry name" value="DEAD"/>
    <property type="match status" value="1"/>
</dbReference>
<dbReference type="OrthoDB" id="9805617at2"/>
<keyword evidence="2" id="KW-0378">Hydrolase</keyword>
<keyword evidence="4" id="KW-0067">ATP-binding</keyword>
<dbReference type="InterPro" id="IPR027417">
    <property type="entry name" value="P-loop_NTPase"/>
</dbReference>
<dbReference type="PROSITE" id="PS51194">
    <property type="entry name" value="HELICASE_CTER"/>
    <property type="match status" value="1"/>
</dbReference>
<name>A0A3N3ZWS8_9MICC</name>
<dbReference type="GO" id="GO:0003676">
    <property type="term" value="F:nucleic acid binding"/>
    <property type="evidence" value="ECO:0007669"/>
    <property type="project" value="InterPro"/>
</dbReference>
<evidence type="ECO:0000256" key="3">
    <source>
        <dbReference type="ARBA" id="ARBA00022806"/>
    </source>
</evidence>
<dbReference type="Gene3D" id="3.40.50.300">
    <property type="entry name" value="P-loop containing nucleotide triphosphate hydrolases"/>
    <property type="match status" value="2"/>
</dbReference>
<evidence type="ECO:0000256" key="5">
    <source>
        <dbReference type="SAM" id="MobiDB-lite"/>
    </source>
</evidence>
<evidence type="ECO:0000259" key="7">
    <source>
        <dbReference type="PROSITE" id="PS51194"/>
    </source>
</evidence>
<dbReference type="InterPro" id="IPR010225">
    <property type="entry name" value="HrpB"/>
</dbReference>
<dbReference type="PROSITE" id="PS51192">
    <property type="entry name" value="HELICASE_ATP_BIND_1"/>
    <property type="match status" value="1"/>
</dbReference>
<dbReference type="SMART" id="SM00487">
    <property type="entry name" value="DEXDc"/>
    <property type="match status" value="1"/>
</dbReference>
<gene>
    <name evidence="8" type="primary">hrpB</name>
    <name evidence="8" type="ORF">EDL96_00155</name>
</gene>
<evidence type="ECO:0000313" key="9">
    <source>
        <dbReference type="Proteomes" id="UP000270616"/>
    </source>
</evidence>
<keyword evidence="1" id="KW-0547">Nucleotide-binding</keyword>
<feature type="domain" description="Helicase C-terminal" evidence="7">
    <location>
        <begin position="229"/>
        <end position="406"/>
    </location>
</feature>
<dbReference type="Pfam" id="PF00271">
    <property type="entry name" value="Helicase_C"/>
    <property type="match status" value="1"/>
</dbReference>
<proteinExistence type="predicted"/>
<dbReference type="Proteomes" id="UP000270616">
    <property type="component" value="Unassembled WGS sequence"/>
</dbReference>
<comment type="caution">
    <text evidence="8">The sequence shown here is derived from an EMBL/GenBank/DDBJ whole genome shotgun (WGS) entry which is preliminary data.</text>
</comment>
<dbReference type="PROSITE" id="PS00690">
    <property type="entry name" value="DEAH_ATP_HELICASE"/>
    <property type="match status" value="1"/>
</dbReference>
<dbReference type="InterPro" id="IPR011545">
    <property type="entry name" value="DEAD/DEAH_box_helicase_dom"/>
</dbReference>
<feature type="domain" description="Helicase ATP-binding" evidence="6">
    <location>
        <begin position="26"/>
        <end position="187"/>
    </location>
</feature>
<dbReference type="RefSeq" id="WP_123823450.1">
    <property type="nucleotide sequence ID" value="NZ_RKMF01000001.1"/>
</dbReference>
<dbReference type="PANTHER" id="PTHR43519">
    <property type="entry name" value="ATP-DEPENDENT RNA HELICASE HRPB"/>
    <property type="match status" value="1"/>
</dbReference>
<dbReference type="CDD" id="cd18791">
    <property type="entry name" value="SF2_C_RHA"/>
    <property type="match status" value="1"/>
</dbReference>
<dbReference type="InterPro" id="IPR002464">
    <property type="entry name" value="DNA/RNA_helicase_DEAH_CS"/>
</dbReference>
<dbReference type="SMART" id="SM00490">
    <property type="entry name" value="HELICc"/>
    <property type="match status" value="1"/>
</dbReference>
<evidence type="ECO:0000256" key="2">
    <source>
        <dbReference type="ARBA" id="ARBA00022801"/>
    </source>
</evidence>
<dbReference type="EMBL" id="RKMF01000001">
    <property type="protein sequence ID" value="ROZ65562.1"/>
    <property type="molecule type" value="Genomic_DNA"/>
</dbReference>
<accession>A0A3N3ZWS8</accession>
<keyword evidence="3 8" id="KW-0347">Helicase</keyword>
<organism evidence="8 9">
    <name type="scientific">Kocuria soli</name>
    <dbReference type="NCBI Taxonomy" id="2485125"/>
    <lineage>
        <taxon>Bacteria</taxon>
        <taxon>Bacillati</taxon>
        <taxon>Actinomycetota</taxon>
        <taxon>Actinomycetes</taxon>
        <taxon>Micrococcales</taxon>
        <taxon>Micrococcaceae</taxon>
        <taxon>Kocuria</taxon>
    </lineage>
</organism>
<dbReference type="GO" id="GO:0016787">
    <property type="term" value="F:hydrolase activity"/>
    <property type="evidence" value="ECO:0007669"/>
    <property type="project" value="UniProtKB-KW"/>
</dbReference>
<reference evidence="8 9" key="1">
    <citation type="submission" date="2018-10" db="EMBL/GenBank/DDBJ databases">
        <title>Kocuria sp. M5W7-7, whole genome shotgun sequence.</title>
        <authorList>
            <person name="Tuo L."/>
        </authorList>
    </citation>
    <scope>NUCLEOTIDE SEQUENCE [LARGE SCALE GENOMIC DNA]</scope>
    <source>
        <strain evidence="8 9">M5W7-7</strain>
    </source>
</reference>
<dbReference type="SMART" id="SM00847">
    <property type="entry name" value="HA2"/>
    <property type="match status" value="1"/>
</dbReference>
<dbReference type="GO" id="GO:0005524">
    <property type="term" value="F:ATP binding"/>
    <property type="evidence" value="ECO:0007669"/>
    <property type="project" value="UniProtKB-KW"/>
</dbReference>
<dbReference type="PANTHER" id="PTHR43519:SF1">
    <property type="entry name" value="ATP-DEPENDENT RNA HELICASE HRPB"/>
    <property type="match status" value="1"/>
</dbReference>
<evidence type="ECO:0000256" key="1">
    <source>
        <dbReference type="ARBA" id="ARBA00022741"/>
    </source>
</evidence>
<feature type="region of interest" description="Disordered" evidence="5">
    <location>
        <begin position="855"/>
        <end position="875"/>
    </location>
</feature>
<dbReference type="PIRSF" id="PIRSF005496">
    <property type="entry name" value="ATP_hel_hrpB"/>
    <property type="match status" value="1"/>
</dbReference>
<keyword evidence="9" id="KW-1185">Reference proteome</keyword>
<evidence type="ECO:0000259" key="6">
    <source>
        <dbReference type="PROSITE" id="PS51192"/>
    </source>
</evidence>
<protein>
    <submittedName>
        <fullName evidence="8">ATP-dependent helicase HrpB</fullName>
    </submittedName>
</protein>
<dbReference type="GO" id="GO:0004386">
    <property type="term" value="F:helicase activity"/>
    <property type="evidence" value="ECO:0007669"/>
    <property type="project" value="UniProtKB-KW"/>
</dbReference>
<dbReference type="InterPro" id="IPR007502">
    <property type="entry name" value="Helicase-assoc_dom"/>
</dbReference>
<dbReference type="AlphaFoldDB" id="A0A3N3ZWS8"/>